<dbReference type="AlphaFoldDB" id="A0A1N7GWK3"/>
<accession>A0A1N7GWK3</accession>
<evidence type="ECO:0000313" key="1">
    <source>
        <dbReference type="EMBL" id="SIS16954.1"/>
    </source>
</evidence>
<dbReference type="Proteomes" id="UP000186218">
    <property type="component" value="Unassembled WGS sequence"/>
</dbReference>
<reference evidence="1 2" key="1">
    <citation type="submission" date="2017-01" db="EMBL/GenBank/DDBJ databases">
        <authorList>
            <person name="Mah S.A."/>
            <person name="Swanson W.J."/>
            <person name="Moy G.W."/>
            <person name="Vacquier V.D."/>
        </authorList>
    </citation>
    <scope>NUCLEOTIDE SEQUENCE [LARGE SCALE GENOMIC DNA]</scope>
    <source>
        <strain evidence="1 2">CPCC 203464</strain>
    </source>
</reference>
<dbReference type="STRING" id="1344003.SAMN05445060_3182"/>
<dbReference type="OrthoDB" id="3778270at2"/>
<dbReference type="GO" id="GO:0016491">
    <property type="term" value="F:oxidoreductase activity"/>
    <property type="evidence" value="ECO:0007669"/>
    <property type="project" value="InterPro"/>
</dbReference>
<dbReference type="NCBIfam" id="TIGR00026">
    <property type="entry name" value="hi_GC_TIGR00026"/>
    <property type="match status" value="1"/>
</dbReference>
<name>A0A1N7GWK3_9NOCA</name>
<proteinExistence type="predicted"/>
<gene>
    <name evidence="1" type="ORF">SAMN05445060_3182</name>
</gene>
<dbReference type="EMBL" id="FTNT01000010">
    <property type="protein sequence ID" value="SIS16954.1"/>
    <property type="molecule type" value="Genomic_DNA"/>
</dbReference>
<sequence length="125" mass="13524">MELPRAIAILNKHVTNRVQGLWAWLVPPWAVVHHTGRSSGRAYRTPIVGFATPQGFAIPILYGPQSQWVKNLLAAGGGEIQRGGRRYEFLDPRVVPSSEISATGIAGAYIRAAGVALVATRGRRV</sequence>
<protein>
    <submittedName>
        <fullName evidence="1">Deazaflavin-dependent oxidoreductase, nitroreductase family</fullName>
    </submittedName>
</protein>
<keyword evidence="2" id="KW-1185">Reference proteome</keyword>
<dbReference type="InterPro" id="IPR004378">
    <property type="entry name" value="F420H2_quin_Rdtase"/>
</dbReference>
<dbReference type="Gene3D" id="2.30.110.10">
    <property type="entry name" value="Electron Transport, Fmn-binding Protein, Chain A"/>
    <property type="match status" value="1"/>
</dbReference>
<evidence type="ECO:0000313" key="2">
    <source>
        <dbReference type="Proteomes" id="UP000186218"/>
    </source>
</evidence>
<dbReference type="RefSeq" id="WP_076481386.1">
    <property type="nucleotide sequence ID" value="NZ_FTNT01000010.1"/>
</dbReference>
<organism evidence="1 2">
    <name type="scientific">Williamsia sterculiae</name>
    <dbReference type="NCBI Taxonomy" id="1344003"/>
    <lineage>
        <taxon>Bacteria</taxon>
        <taxon>Bacillati</taxon>
        <taxon>Actinomycetota</taxon>
        <taxon>Actinomycetes</taxon>
        <taxon>Mycobacteriales</taxon>
        <taxon>Nocardiaceae</taxon>
        <taxon>Williamsia</taxon>
    </lineage>
</organism>
<dbReference type="InterPro" id="IPR012349">
    <property type="entry name" value="Split_barrel_FMN-bd"/>
</dbReference>